<feature type="transmembrane region" description="Helical" evidence="8">
    <location>
        <begin position="179"/>
        <end position="195"/>
    </location>
</feature>
<feature type="transmembrane region" description="Helical" evidence="8">
    <location>
        <begin position="202"/>
        <end position="222"/>
    </location>
</feature>
<comment type="caution">
    <text evidence="11">The sequence shown here is derived from an EMBL/GenBank/DDBJ whole genome shotgun (WGS) entry which is preliminary data.</text>
</comment>
<dbReference type="PANTHER" id="PTHR13929:SF0">
    <property type="entry name" value="UBIA PRENYLTRANSFERASE DOMAIN-CONTAINING PROTEIN 1"/>
    <property type="match status" value="1"/>
</dbReference>
<dbReference type="PANTHER" id="PTHR13929">
    <property type="entry name" value="1,4-DIHYDROXY-2-NAPHTHOATE OCTAPRENYLTRANSFERASE"/>
    <property type="match status" value="1"/>
</dbReference>
<name>A0A7Y0F1C4_9BIFI</name>
<evidence type="ECO:0000256" key="6">
    <source>
        <dbReference type="ARBA" id="ARBA00022989"/>
    </source>
</evidence>
<evidence type="ECO:0000256" key="4">
    <source>
        <dbReference type="ARBA" id="ARBA00022679"/>
    </source>
</evidence>
<dbReference type="AlphaFoldDB" id="A0A7Y0F1C4"/>
<evidence type="ECO:0000256" key="2">
    <source>
        <dbReference type="ARBA" id="ARBA00022428"/>
    </source>
</evidence>
<feature type="compositionally biased region" description="Basic and acidic residues" evidence="10">
    <location>
        <begin position="1"/>
        <end position="10"/>
    </location>
</feature>
<dbReference type="RefSeq" id="WP_240945097.1">
    <property type="nucleotide sequence ID" value="NZ_JAAIIH010000004.1"/>
</dbReference>
<feature type="transmembrane region" description="Helical" evidence="8">
    <location>
        <begin position="234"/>
        <end position="253"/>
    </location>
</feature>
<dbReference type="Pfam" id="PF01040">
    <property type="entry name" value="UbiA"/>
    <property type="match status" value="1"/>
</dbReference>
<organism evidence="11 12">
    <name type="scientific">Bifidobacterium moraviense</name>
    <dbReference type="NCBI Taxonomy" id="2675323"/>
    <lineage>
        <taxon>Bacteria</taxon>
        <taxon>Bacillati</taxon>
        <taxon>Actinomycetota</taxon>
        <taxon>Actinomycetes</taxon>
        <taxon>Bifidobacteriales</taxon>
        <taxon>Bifidobacteriaceae</taxon>
        <taxon>Bifidobacterium</taxon>
    </lineage>
</organism>
<dbReference type="InterPro" id="IPR026046">
    <property type="entry name" value="UBIAD1"/>
</dbReference>
<keyword evidence="4 8" id="KW-0808">Transferase</keyword>
<dbReference type="GO" id="GO:0046428">
    <property type="term" value="F:1,4-dihydroxy-2-naphthoate polyprenyltransferase activity"/>
    <property type="evidence" value="ECO:0007669"/>
    <property type="project" value="UniProtKB-UniRule"/>
</dbReference>
<dbReference type="EC" id="2.5.1.74" evidence="8 9"/>
<feature type="transmembrane region" description="Helical" evidence="8">
    <location>
        <begin position="95"/>
        <end position="116"/>
    </location>
</feature>
<dbReference type="UniPathway" id="UPA00079">
    <property type="reaction ID" value="UER00168"/>
</dbReference>
<dbReference type="GO" id="GO:0042371">
    <property type="term" value="P:vitamin K biosynthetic process"/>
    <property type="evidence" value="ECO:0007669"/>
    <property type="project" value="TreeGrafter"/>
</dbReference>
<keyword evidence="5 8" id="KW-0812">Transmembrane</keyword>
<reference evidence="11 12" key="1">
    <citation type="submission" date="2020-02" db="EMBL/GenBank/DDBJ databases">
        <title>Characterization of phylogenetic diversity of novel bifidobacterial species isolated in Czech ZOOs.</title>
        <authorList>
            <person name="Lugli G.A."/>
            <person name="Vera N.B."/>
            <person name="Ventura M."/>
        </authorList>
    </citation>
    <scope>NUCLEOTIDE SEQUENCE [LARGE SCALE GENOMIC DNA]</scope>
    <source>
        <strain evidence="11 12">DSM 109958</strain>
    </source>
</reference>
<comment type="subcellular location">
    <subcellularLocation>
        <location evidence="8">Cell membrane</location>
        <topology evidence="8">Multi-pass membrane protein</topology>
    </subcellularLocation>
    <subcellularLocation>
        <location evidence="1">Membrane</location>
        <topology evidence="1">Multi-pass membrane protein</topology>
    </subcellularLocation>
</comment>
<keyword evidence="2 8" id="KW-0474">Menaquinone biosynthesis</keyword>
<dbReference type="Proteomes" id="UP000588277">
    <property type="component" value="Unassembled WGS sequence"/>
</dbReference>
<keyword evidence="3 8" id="KW-1003">Cell membrane</keyword>
<feature type="transmembrane region" description="Helical" evidence="8">
    <location>
        <begin position="153"/>
        <end position="173"/>
    </location>
</feature>
<evidence type="ECO:0000256" key="5">
    <source>
        <dbReference type="ARBA" id="ARBA00022692"/>
    </source>
</evidence>
<evidence type="ECO:0000256" key="1">
    <source>
        <dbReference type="ARBA" id="ARBA00004141"/>
    </source>
</evidence>
<evidence type="ECO:0000313" key="11">
    <source>
        <dbReference type="EMBL" id="NMN00210.1"/>
    </source>
</evidence>
<dbReference type="GO" id="GO:0005886">
    <property type="term" value="C:plasma membrane"/>
    <property type="evidence" value="ECO:0007669"/>
    <property type="project" value="UniProtKB-SubCell"/>
</dbReference>
<dbReference type="HAMAP" id="MF_01937">
    <property type="entry name" value="MenA_1"/>
    <property type="match status" value="1"/>
</dbReference>
<protein>
    <recommendedName>
        <fullName evidence="8 9">1,4-dihydroxy-2-naphthoate octaprenyltransferase</fullName>
        <shortName evidence="8">DHNA-octaprenyltransferase</shortName>
        <ecNumber evidence="8 9">2.5.1.74</ecNumber>
    </recommendedName>
</protein>
<dbReference type="NCBIfam" id="TIGR00751">
    <property type="entry name" value="menA"/>
    <property type="match status" value="1"/>
</dbReference>
<keyword evidence="12" id="KW-1185">Reference proteome</keyword>
<evidence type="ECO:0000256" key="3">
    <source>
        <dbReference type="ARBA" id="ARBA00022475"/>
    </source>
</evidence>
<feature type="transmembrane region" description="Helical" evidence="8">
    <location>
        <begin position="348"/>
        <end position="368"/>
    </location>
</feature>
<comment type="pathway">
    <text evidence="8">Quinol/quinone metabolism; menaquinone biosynthesis; menaquinol from 1,4-dihydroxy-2-naphthoate: step 1/2.</text>
</comment>
<dbReference type="EMBL" id="JAAIIH010000004">
    <property type="protein sequence ID" value="NMN00210.1"/>
    <property type="molecule type" value="Genomic_DNA"/>
</dbReference>
<accession>A0A7Y0F1C4</accession>
<keyword evidence="7 8" id="KW-0472">Membrane</keyword>
<dbReference type="CDD" id="cd13962">
    <property type="entry name" value="PT_UbiA_UBIAD1"/>
    <property type="match status" value="1"/>
</dbReference>
<sequence>MERVSAERKASSPQAPASSVMSAPAPSDGPSRPPLRLWITGLRPRTLPASIAPVAVGAAAAWTRIGAVPGCPEVYPQPAYCAADLARHQLLVSRFWPVALLCAAVALFLQIAVNFANDYSDGIRGTDAARTADERSTGKPRRLTASGLVRPRAVLAAAGLAAAVACAAGLAATAVSGQWWLPLIGAAGLLAGWTYTGGRHPYGYAGFGELGVFLFFGLAAVLGTESALAGEVTLLGLAGAVVSGLLACAMLMVNNLRDVDDDRVHGKRTLAVRLGERRARRLLIGVHAVAVLPVAVLAVVPLGASLRRWAGLECGAAQSVPPCPGGSAACSTEPVASVVCSPSVPPSVAVALLGLAGAALLTVGVAFVRAVRRRDFGGALALSGLSALVFAAVAVIGAVATVPGL</sequence>
<evidence type="ECO:0000256" key="8">
    <source>
        <dbReference type="HAMAP-Rule" id="MF_01937"/>
    </source>
</evidence>
<dbReference type="InterPro" id="IPR000537">
    <property type="entry name" value="UbiA_prenyltransferase"/>
</dbReference>
<evidence type="ECO:0000313" key="12">
    <source>
        <dbReference type="Proteomes" id="UP000588277"/>
    </source>
</evidence>
<evidence type="ECO:0000256" key="10">
    <source>
        <dbReference type="SAM" id="MobiDB-lite"/>
    </source>
</evidence>
<feature type="transmembrane region" description="Helical" evidence="8">
    <location>
        <begin position="380"/>
        <end position="402"/>
    </location>
</feature>
<comment type="catalytic activity">
    <reaction evidence="8">
        <text>an all-trans-polyprenyl diphosphate + 1,4-dihydroxy-2-naphthoate + H(+) = a 2-demethylmenaquinol + CO2 + diphosphate</text>
        <dbReference type="Rhea" id="RHEA:26478"/>
        <dbReference type="Rhea" id="RHEA-COMP:9563"/>
        <dbReference type="Rhea" id="RHEA-COMP:9564"/>
        <dbReference type="ChEBI" id="CHEBI:11173"/>
        <dbReference type="ChEBI" id="CHEBI:15378"/>
        <dbReference type="ChEBI" id="CHEBI:16526"/>
        <dbReference type="ChEBI" id="CHEBI:33019"/>
        <dbReference type="ChEBI" id="CHEBI:55437"/>
        <dbReference type="ChEBI" id="CHEBI:58914"/>
        <dbReference type="EC" id="2.5.1.74"/>
    </reaction>
</comment>
<dbReference type="InterPro" id="IPR004657">
    <property type="entry name" value="MenA"/>
</dbReference>
<dbReference type="GO" id="GO:0009234">
    <property type="term" value="P:menaquinone biosynthetic process"/>
    <property type="evidence" value="ECO:0007669"/>
    <property type="project" value="UniProtKB-UniRule"/>
</dbReference>
<feature type="transmembrane region" description="Helical" evidence="8">
    <location>
        <begin position="282"/>
        <end position="302"/>
    </location>
</feature>
<evidence type="ECO:0000256" key="7">
    <source>
        <dbReference type="ARBA" id="ARBA00023136"/>
    </source>
</evidence>
<feature type="compositionally biased region" description="Low complexity" evidence="10">
    <location>
        <begin position="11"/>
        <end position="26"/>
    </location>
</feature>
<proteinExistence type="inferred from homology"/>
<dbReference type="Gene3D" id="1.10.357.140">
    <property type="entry name" value="UbiA prenyltransferase"/>
    <property type="match status" value="1"/>
</dbReference>
<comment type="function">
    <text evidence="8">Conversion of 1,4-dihydroxy-2-naphthoate (DHNA) to demethylmenaquinone (DMK).</text>
</comment>
<keyword evidence="6 8" id="KW-1133">Transmembrane helix</keyword>
<evidence type="ECO:0000256" key="9">
    <source>
        <dbReference type="NCBIfam" id="TIGR00751"/>
    </source>
</evidence>
<feature type="region of interest" description="Disordered" evidence="10">
    <location>
        <begin position="1"/>
        <end position="35"/>
    </location>
</feature>
<gene>
    <name evidence="8" type="primary">menA</name>
    <name evidence="11" type="ORF">G1C96_0788</name>
</gene>
<dbReference type="InterPro" id="IPR044878">
    <property type="entry name" value="UbiA_sf"/>
</dbReference>
<comment type="similarity">
    <text evidence="8">Belongs to the MenA family. Type 1 subfamily.</text>
</comment>